<dbReference type="GeneID" id="6077876"/>
<dbReference type="InParanoid" id="B0DDK1"/>
<dbReference type="KEGG" id="lbc:LACBIDRAFT_328043"/>
<evidence type="ECO:0000313" key="2">
    <source>
        <dbReference type="Proteomes" id="UP000001194"/>
    </source>
</evidence>
<name>B0DDK1_LACBS</name>
<organism evidence="2">
    <name type="scientific">Laccaria bicolor (strain S238N-H82 / ATCC MYA-4686)</name>
    <name type="common">Bicoloured deceiver</name>
    <name type="synonym">Laccaria laccata var. bicolor</name>
    <dbReference type="NCBI Taxonomy" id="486041"/>
    <lineage>
        <taxon>Eukaryota</taxon>
        <taxon>Fungi</taxon>
        <taxon>Dikarya</taxon>
        <taxon>Basidiomycota</taxon>
        <taxon>Agaricomycotina</taxon>
        <taxon>Agaricomycetes</taxon>
        <taxon>Agaricomycetidae</taxon>
        <taxon>Agaricales</taxon>
        <taxon>Agaricineae</taxon>
        <taxon>Hydnangiaceae</taxon>
        <taxon>Laccaria</taxon>
    </lineage>
</organism>
<evidence type="ECO:0000313" key="1">
    <source>
        <dbReference type="EMBL" id="EDR07101.1"/>
    </source>
</evidence>
<accession>B0DDK1</accession>
<protein>
    <submittedName>
        <fullName evidence="1">Predicted protein</fullName>
    </submittedName>
</protein>
<keyword evidence="2" id="KW-1185">Reference proteome</keyword>
<sequence>MSLVAAHCTHFISEGAECFTVENFMMSLVAVHCAHFISEGAELQLTFVTLGMSTPPHLNDTVLKTAYSSLQSPMHTPAPLLMKFHRCLASQSVCLSSVPLSPSSLSKWLEGLGFSNQAKSFRPVFLHLEMWVKMAIAIE</sequence>
<dbReference type="Proteomes" id="UP000001194">
    <property type="component" value="Unassembled WGS sequence"/>
</dbReference>
<gene>
    <name evidence="1" type="ORF">LACBIDRAFT_328043</name>
</gene>
<dbReference type="RefSeq" id="XP_001882032.1">
    <property type="nucleotide sequence ID" value="XM_001881997.1"/>
</dbReference>
<dbReference type="AlphaFoldDB" id="B0DDK1"/>
<dbReference type="HOGENOM" id="CLU_1845434_0_0_1"/>
<proteinExistence type="predicted"/>
<dbReference type="EMBL" id="DS547105">
    <property type="protein sequence ID" value="EDR07101.1"/>
    <property type="molecule type" value="Genomic_DNA"/>
</dbReference>
<reference evidence="1 2" key="1">
    <citation type="journal article" date="2008" name="Nature">
        <title>The genome of Laccaria bicolor provides insights into mycorrhizal symbiosis.</title>
        <authorList>
            <person name="Martin F."/>
            <person name="Aerts A."/>
            <person name="Ahren D."/>
            <person name="Brun A."/>
            <person name="Danchin E.G.J."/>
            <person name="Duchaussoy F."/>
            <person name="Gibon J."/>
            <person name="Kohler A."/>
            <person name="Lindquist E."/>
            <person name="Pereda V."/>
            <person name="Salamov A."/>
            <person name="Shapiro H.J."/>
            <person name="Wuyts J."/>
            <person name="Blaudez D."/>
            <person name="Buee M."/>
            <person name="Brokstein P."/>
            <person name="Canbaeck B."/>
            <person name="Cohen D."/>
            <person name="Courty P.E."/>
            <person name="Coutinho P.M."/>
            <person name="Delaruelle C."/>
            <person name="Detter J.C."/>
            <person name="Deveau A."/>
            <person name="DiFazio S."/>
            <person name="Duplessis S."/>
            <person name="Fraissinet-Tachet L."/>
            <person name="Lucic E."/>
            <person name="Frey-Klett P."/>
            <person name="Fourrey C."/>
            <person name="Feussner I."/>
            <person name="Gay G."/>
            <person name="Grimwood J."/>
            <person name="Hoegger P.J."/>
            <person name="Jain P."/>
            <person name="Kilaru S."/>
            <person name="Labbe J."/>
            <person name="Lin Y.C."/>
            <person name="Legue V."/>
            <person name="Le Tacon F."/>
            <person name="Marmeisse R."/>
            <person name="Melayah D."/>
            <person name="Montanini B."/>
            <person name="Muratet M."/>
            <person name="Nehls U."/>
            <person name="Niculita-Hirzel H."/>
            <person name="Oudot-Le Secq M.P."/>
            <person name="Peter M."/>
            <person name="Quesneville H."/>
            <person name="Rajashekar B."/>
            <person name="Reich M."/>
            <person name="Rouhier N."/>
            <person name="Schmutz J."/>
            <person name="Yin T."/>
            <person name="Chalot M."/>
            <person name="Henrissat B."/>
            <person name="Kuees U."/>
            <person name="Lucas S."/>
            <person name="Van de Peer Y."/>
            <person name="Podila G.K."/>
            <person name="Polle A."/>
            <person name="Pukkila P.J."/>
            <person name="Richardson P.M."/>
            <person name="Rouze P."/>
            <person name="Sanders I.R."/>
            <person name="Stajich J.E."/>
            <person name="Tunlid A."/>
            <person name="Tuskan G."/>
            <person name="Grigoriev I.V."/>
        </authorList>
    </citation>
    <scope>NUCLEOTIDE SEQUENCE [LARGE SCALE GENOMIC DNA]</scope>
    <source>
        <strain evidence="2">S238N-H82 / ATCC MYA-4686</strain>
    </source>
</reference>